<comment type="subcellular location">
    <subcellularLocation>
        <location evidence="1">Membrane</location>
    </subcellularLocation>
</comment>
<dbReference type="Proteomes" id="UP001210925">
    <property type="component" value="Unassembled WGS sequence"/>
</dbReference>
<comment type="similarity">
    <text evidence="2">Belongs to the RUS1 family.</text>
</comment>
<feature type="transmembrane region" description="Helical" evidence="6">
    <location>
        <begin position="54"/>
        <end position="79"/>
    </location>
</feature>
<keyword evidence="3 6" id="KW-0812">Transmembrane</keyword>
<evidence type="ECO:0000256" key="2">
    <source>
        <dbReference type="ARBA" id="ARBA00007558"/>
    </source>
</evidence>
<keyword evidence="9" id="KW-1185">Reference proteome</keyword>
<feature type="transmembrane region" description="Helical" evidence="6">
    <location>
        <begin position="126"/>
        <end position="143"/>
    </location>
</feature>
<accession>A0AAD5Y9Y8</accession>
<proteinExistence type="inferred from homology"/>
<evidence type="ECO:0000259" key="7">
    <source>
        <dbReference type="Pfam" id="PF04884"/>
    </source>
</evidence>
<sequence>MLMNGFSMLGGILFAFNTSQKFGTDPKTWRLFADVINDVGLTLTMSAPLFGKGFVFVACLGSICSAVCGVAAGATKTAITQHFSKYKSGGILADVYAKEGIQETIVTLIGLLLGSLLSNFVTQLHIQWIIFIILTIFHVYANFKAVTSLSLKTLNTQRLNIIIEHYTKTDIVLDPKQVSRREKVWSLFKTQIRLGVSLHETIKGEQDWFVSQCKPHPRYIQKDNVVLLHSSASSIDLIQSFYSALDGKNFKIFLDLLRKQEWMVDQVELEIDEGWRFEYPE</sequence>
<evidence type="ECO:0000256" key="1">
    <source>
        <dbReference type="ARBA" id="ARBA00004370"/>
    </source>
</evidence>
<dbReference type="GO" id="GO:0016020">
    <property type="term" value="C:membrane"/>
    <property type="evidence" value="ECO:0007669"/>
    <property type="project" value="UniProtKB-SubCell"/>
</dbReference>
<keyword evidence="5 6" id="KW-0472">Membrane</keyword>
<dbReference type="EMBL" id="JADGKB010000013">
    <property type="protein sequence ID" value="KAJ3260106.1"/>
    <property type="molecule type" value="Genomic_DNA"/>
</dbReference>
<evidence type="ECO:0000256" key="6">
    <source>
        <dbReference type="SAM" id="Phobius"/>
    </source>
</evidence>
<evidence type="ECO:0000313" key="8">
    <source>
        <dbReference type="EMBL" id="KAJ3260106.1"/>
    </source>
</evidence>
<dbReference type="Pfam" id="PF04884">
    <property type="entry name" value="UVB_sens_prot"/>
    <property type="match status" value="1"/>
</dbReference>
<evidence type="ECO:0000313" key="9">
    <source>
        <dbReference type="Proteomes" id="UP001210925"/>
    </source>
</evidence>
<protein>
    <recommendedName>
        <fullName evidence="7">Protein root UVB sensitive/RUS domain-containing protein</fullName>
    </recommendedName>
</protein>
<feature type="domain" description="Protein root UVB sensitive/RUS" evidence="7">
    <location>
        <begin position="1"/>
        <end position="169"/>
    </location>
</feature>
<dbReference type="PANTHER" id="PTHR12770:SF31">
    <property type="entry name" value="RUS FAMILY MEMBER 1"/>
    <property type="match status" value="1"/>
</dbReference>
<dbReference type="PANTHER" id="PTHR12770">
    <property type="entry name" value="RUS1 FAMILY PROTEIN C16ORF58"/>
    <property type="match status" value="1"/>
</dbReference>
<comment type="caution">
    <text evidence="8">The sequence shown here is derived from an EMBL/GenBank/DDBJ whole genome shotgun (WGS) entry which is preliminary data.</text>
</comment>
<keyword evidence="4 6" id="KW-1133">Transmembrane helix</keyword>
<name>A0AAD5Y9Y8_9FUNG</name>
<reference evidence="8" key="1">
    <citation type="submission" date="2020-05" db="EMBL/GenBank/DDBJ databases">
        <title>Phylogenomic resolution of chytrid fungi.</title>
        <authorList>
            <person name="Stajich J.E."/>
            <person name="Amses K."/>
            <person name="Simmons R."/>
            <person name="Seto K."/>
            <person name="Myers J."/>
            <person name="Bonds A."/>
            <person name="Quandt C.A."/>
            <person name="Barry K."/>
            <person name="Liu P."/>
            <person name="Grigoriev I."/>
            <person name="Longcore J.E."/>
            <person name="James T.Y."/>
        </authorList>
    </citation>
    <scope>NUCLEOTIDE SEQUENCE</scope>
    <source>
        <strain evidence="8">PLAUS21</strain>
    </source>
</reference>
<organism evidence="8 9">
    <name type="scientific">Boothiomyces macroporosus</name>
    <dbReference type="NCBI Taxonomy" id="261099"/>
    <lineage>
        <taxon>Eukaryota</taxon>
        <taxon>Fungi</taxon>
        <taxon>Fungi incertae sedis</taxon>
        <taxon>Chytridiomycota</taxon>
        <taxon>Chytridiomycota incertae sedis</taxon>
        <taxon>Chytridiomycetes</taxon>
        <taxon>Rhizophydiales</taxon>
        <taxon>Terramycetaceae</taxon>
        <taxon>Boothiomyces</taxon>
    </lineage>
</organism>
<dbReference type="InterPro" id="IPR054549">
    <property type="entry name" value="UVB_sens_RUS_dom"/>
</dbReference>
<evidence type="ECO:0000256" key="5">
    <source>
        <dbReference type="ARBA" id="ARBA00023136"/>
    </source>
</evidence>
<gene>
    <name evidence="8" type="ORF">HK103_001182</name>
</gene>
<evidence type="ECO:0000256" key="4">
    <source>
        <dbReference type="ARBA" id="ARBA00022989"/>
    </source>
</evidence>
<evidence type="ECO:0000256" key="3">
    <source>
        <dbReference type="ARBA" id="ARBA00022692"/>
    </source>
</evidence>
<dbReference type="AlphaFoldDB" id="A0AAD5Y9Y8"/>
<dbReference type="InterPro" id="IPR006968">
    <property type="entry name" value="RUS_fam"/>
</dbReference>